<name>A0A1F7X017_9BACT</name>
<gene>
    <name evidence="1" type="ORF">A2008_07165</name>
</gene>
<evidence type="ECO:0008006" key="3">
    <source>
        <dbReference type="Google" id="ProtNLM"/>
    </source>
</evidence>
<dbReference type="EMBL" id="MGFH01000014">
    <property type="protein sequence ID" value="OGM08416.1"/>
    <property type="molecule type" value="Genomic_DNA"/>
</dbReference>
<comment type="caution">
    <text evidence="1">The sequence shown here is derived from an EMBL/GenBank/DDBJ whole genome shotgun (WGS) entry which is preliminary data.</text>
</comment>
<reference evidence="1 2" key="1">
    <citation type="journal article" date="2016" name="Nat. Commun.">
        <title>Thousands of microbial genomes shed light on interconnected biogeochemical processes in an aquifer system.</title>
        <authorList>
            <person name="Anantharaman K."/>
            <person name="Brown C.T."/>
            <person name="Hug L.A."/>
            <person name="Sharon I."/>
            <person name="Castelle C.J."/>
            <person name="Probst A.J."/>
            <person name="Thomas B.C."/>
            <person name="Singh A."/>
            <person name="Wilkins M.J."/>
            <person name="Karaoz U."/>
            <person name="Brodie E.L."/>
            <person name="Williams K.H."/>
            <person name="Hubbard S.S."/>
            <person name="Banfield J.F."/>
        </authorList>
    </citation>
    <scope>NUCLEOTIDE SEQUENCE [LARGE SCALE GENOMIC DNA]</scope>
</reference>
<dbReference type="Proteomes" id="UP000178735">
    <property type="component" value="Unassembled WGS sequence"/>
</dbReference>
<accession>A0A1F7X017</accession>
<proteinExistence type="predicted"/>
<organism evidence="1 2">
    <name type="scientific">Candidatus Wallbacteria bacterium GWC2_49_35</name>
    <dbReference type="NCBI Taxonomy" id="1817813"/>
    <lineage>
        <taxon>Bacteria</taxon>
        <taxon>Candidatus Walliibacteriota</taxon>
    </lineage>
</organism>
<dbReference type="STRING" id="1817813.A2008_07165"/>
<dbReference type="AlphaFoldDB" id="A0A1F7X017"/>
<protein>
    <recommendedName>
        <fullName evidence="3">ABM domain-containing protein</fullName>
    </recommendedName>
</protein>
<evidence type="ECO:0000313" key="2">
    <source>
        <dbReference type="Proteomes" id="UP000178735"/>
    </source>
</evidence>
<evidence type="ECO:0000313" key="1">
    <source>
        <dbReference type="EMBL" id="OGM08416.1"/>
    </source>
</evidence>
<sequence length="98" mass="12231">MFIIVWKYIIRPEYKSDYIDTYKENGKWSRLFKKSKSYKFSKLFHKDDREYLLIDAWDNEKTYNDFKKKYFEEYRSLSDEAASLYEIEEKIGEYDEII</sequence>